<dbReference type="CDD" id="cd12797">
    <property type="entry name" value="M23_peptidase"/>
    <property type="match status" value="1"/>
</dbReference>
<evidence type="ECO:0000313" key="4">
    <source>
        <dbReference type="Proteomes" id="UP000605253"/>
    </source>
</evidence>
<keyword evidence="1" id="KW-0472">Membrane</keyword>
<gene>
    <name evidence="3" type="ORF">GCM10011365_03840</name>
</gene>
<dbReference type="PANTHER" id="PTHR21666:SF291">
    <property type="entry name" value="STAGE II SPORULATION PROTEIN Q"/>
    <property type="match status" value="1"/>
</dbReference>
<accession>A0A917CEQ3</accession>
<name>A0A917CEQ3_9GAMM</name>
<reference evidence="3" key="1">
    <citation type="journal article" date="2014" name="Int. J. Syst. Evol. Microbiol.">
        <title>Complete genome sequence of Corynebacterium casei LMG S-19264T (=DSM 44701T), isolated from a smear-ripened cheese.</title>
        <authorList>
            <consortium name="US DOE Joint Genome Institute (JGI-PGF)"/>
            <person name="Walter F."/>
            <person name="Albersmeier A."/>
            <person name="Kalinowski J."/>
            <person name="Ruckert C."/>
        </authorList>
    </citation>
    <scope>NUCLEOTIDE SEQUENCE</scope>
    <source>
        <strain evidence="3">CGMCC 1.12181</strain>
    </source>
</reference>
<dbReference type="InterPro" id="IPR011055">
    <property type="entry name" value="Dup_hybrid_motif"/>
</dbReference>
<dbReference type="Proteomes" id="UP000605253">
    <property type="component" value="Unassembled WGS sequence"/>
</dbReference>
<reference evidence="3" key="2">
    <citation type="submission" date="2020-09" db="EMBL/GenBank/DDBJ databases">
        <authorList>
            <person name="Sun Q."/>
            <person name="Zhou Y."/>
        </authorList>
    </citation>
    <scope>NUCLEOTIDE SEQUENCE</scope>
    <source>
        <strain evidence="3">CGMCC 1.12181</strain>
    </source>
</reference>
<dbReference type="FunFam" id="2.70.70.10:FF:000006">
    <property type="entry name" value="M23 family peptidase"/>
    <property type="match status" value="1"/>
</dbReference>
<dbReference type="InterPro" id="IPR016047">
    <property type="entry name" value="M23ase_b-sheet_dom"/>
</dbReference>
<evidence type="ECO:0000259" key="2">
    <source>
        <dbReference type="Pfam" id="PF01551"/>
    </source>
</evidence>
<feature type="transmembrane region" description="Helical" evidence="1">
    <location>
        <begin position="28"/>
        <end position="51"/>
    </location>
</feature>
<dbReference type="GO" id="GO:0004222">
    <property type="term" value="F:metalloendopeptidase activity"/>
    <property type="evidence" value="ECO:0007669"/>
    <property type="project" value="TreeGrafter"/>
</dbReference>
<dbReference type="RefSeq" id="WP_188363974.1">
    <property type="nucleotide sequence ID" value="NZ_BAABJF010000011.1"/>
</dbReference>
<dbReference type="InterPro" id="IPR050570">
    <property type="entry name" value="Cell_wall_metabolism_enzyme"/>
</dbReference>
<feature type="domain" description="M23ase beta-sheet core" evidence="2">
    <location>
        <begin position="210"/>
        <end position="304"/>
    </location>
</feature>
<evidence type="ECO:0000256" key="1">
    <source>
        <dbReference type="SAM" id="Phobius"/>
    </source>
</evidence>
<dbReference type="AlphaFoldDB" id="A0A917CEQ3"/>
<dbReference type="Pfam" id="PF01551">
    <property type="entry name" value="Peptidase_M23"/>
    <property type="match status" value="1"/>
</dbReference>
<protein>
    <submittedName>
        <fullName evidence="3">Peptidase</fullName>
    </submittedName>
</protein>
<organism evidence="3 4">
    <name type="scientific">Marinicella pacifica</name>
    <dbReference type="NCBI Taxonomy" id="1171543"/>
    <lineage>
        <taxon>Bacteria</taxon>
        <taxon>Pseudomonadati</taxon>
        <taxon>Pseudomonadota</taxon>
        <taxon>Gammaproteobacteria</taxon>
        <taxon>Lysobacterales</taxon>
        <taxon>Marinicellaceae</taxon>
        <taxon>Marinicella</taxon>
    </lineage>
</organism>
<keyword evidence="1" id="KW-1133">Transmembrane helix</keyword>
<dbReference type="SUPFAM" id="SSF51261">
    <property type="entry name" value="Duplicated hybrid motif"/>
    <property type="match status" value="1"/>
</dbReference>
<evidence type="ECO:0000313" key="3">
    <source>
        <dbReference type="EMBL" id="GGF86019.1"/>
    </source>
</evidence>
<sequence length="310" mass="33914">MQNLTILKQDHSGIKKYALSDRSLRLKIYALTALGISLVFSLGLLAAPLVLDLSATNDKQTIQQLQARVEAGQAELNALKTGVQNDIDAMTLQIGQLMAQSTRLNALGSRLTAASDINLDDFDLNAMPGLGGAELELTGEINTPQTVYSNLFSLEQSFEQQQEQFDVLSRLLNEQSIEQNVTPHMMPLESGWISSYYGKRIDPFTGKQASHSGMDYSGAYQSKIRAAADGVVVWAGPRGSYGRMVEIDHGNGFMTRYAHAEKVEVELGQRVTAGDHIATMGKTGRATSEHLHFEVLKNGHKVNPLPFIHS</sequence>
<dbReference type="PANTHER" id="PTHR21666">
    <property type="entry name" value="PEPTIDASE-RELATED"/>
    <property type="match status" value="1"/>
</dbReference>
<dbReference type="EMBL" id="BMEO01000001">
    <property type="protein sequence ID" value="GGF86019.1"/>
    <property type="molecule type" value="Genomic_DNA"/>
</dbReference>
<keyword evidence="4" id="KW-1185">Reference proteome</keyword>
<proteinExistence type="predicted"/>
<comment type="caution">
    <text evidence="3">The sequence shown here is derived from an EMBL/GenBank/DDBJ whole genome shotgun (WGS) entry which is preliminary data.</text>
</comment>
<keyword evidence="1" id="KW-0812">Transmembrane</keyword>
<dbReference type="Gene3D" id="2.70.70.10">
    <property type="entry name" value="Glucose Permease (Domain IIA)"/>
    <property type="match status" value="1"/>
</dbReference>